<dbReference type="InterPro" id="IPR005225">
    <property type="entry name" value="Small_GTP-bd"/>
</dbReference>
<evidence type="ECO:0000256" key="3">
    <source>
        <dbReference type="ARBA" id="ARBA00023134"/>
    </source>
</evidence>
<evidence type="ECO:0000313" key="7">
    <source>
        <dbReference type="EMBL" id="CAD9091970.1"/>
    </source>
</evidence>
<sequence>MGNVLSWFDGLFAKKNATILMVGLDAAGKTTILQKLKLNEVKETVPTIGFNVDTVEYKNVKFHVWDVGGQEKLRQLWKHYYDGANAIIYVIDSNDRERMGTAKGELDRLLRDPTLAGATLLVLCNKQDLPQRLTPSQIVEILGLKSEPDLVRGRKWFVQGCCAHSGEGLFEGLDWLCSHLPSNAQ</sequence>
<gene>
    <name evidence="7" type="ORF">NDES1114_LOCUS2304</name>
</gene>
<dbReference type="GO" id="GO:0046872">
    <property type="term" value="F:metal ion binding"/>
    <property type="evidence" value="ECO:0007669"/>
    <property type="project" value="UniProtKB-KW"/>
</dbReference>
<evidence type="ECO:0000256" key="4">
    <source>
        <dbReference type="PIRSR" id="PIRSR606689-1"/>
    </source>
</evidence>
<dbReference type="PRINTS" id="PR00328">
    <property type="entry name" value="SAR1GTPBP"/>
</dbReference>
<evidence type="ECO:0000256" key="2">
    <source>
        <dbReference type="ARBA" id="ARBA00022741"/>
    </source>
</evidence>
<dbReference type="FunFam" id="3.40.50.300:FF:000412">
    <property type="entry name" value="ADP-ribosylation factor 1"/>
    <property type="match status" value="1"/>
</dbReference>
<dbReference type="SMART" id="SM00178">
    <property type="entry name" value="SAR"/>
    <property type="match status" value="1"/>
</dbReference>
<feature type="binding site" evidence="5">
    <location>
        <position position="30"/>
    </location>
    <ligand>
        <name>Mg(2+)</name>
        <dbReference type="ChEBI" id="CHEBI:18420"/>
    </ligand>
</feature>
<dbReference type="SMART" id="SM00177">
    <property type="entry name" value="ARF"/>
    <property type="match status" value="1"/>
</dbReference>
<dbReference type="AlphaFoldDB" id="A0A7S1L1J5"/>
<evidence type="ECO:0000256" key="1">
    <source>
        <dbReference type="ARBA" id="ARBA00010290"/>
    </source>
</evidence>
<dbReference type="GO" id="GO:0003924">
    <property type="term" value="F:GTPase activity"/>
    <property type="evidence" value="ECO:0007669"/>
    <property type="project" value="InterPro"/>
</dbReference>
<keyword evidence="3 4" id="KW-0342">GTP-binding</keyword>
<dbReference type="EMBL" id="HBGF01003336">
    <property type="protein sequence ID" value="CAD9091970.1"/>
    <property type="molecule type" value="Transcribed_RNA"/>
</dbReference>
<dbReference type="PANTHER" id="PTHR11711">
    <property type="entry name" value="ADP RIBOSYLATION FACTOR-RELATED"/>
    <property type="match status" value="1"/>
</dbReference>
<dbReference type="PROSITE" id="PS51417">
    <property type="entry name" value="ARF"/>
    <property type="match status" value="1"/>
</dbReference>
<reference evidence="7" key="1">
    <citation type="submission" date="2021-01" db="EMBL/GenBank/DDBJ databases">
        <authorList>
            <person name="Corre E."/>
            <person name="Pelletier E."/>
            <person name="Niang G."/>
            <person name="Scheremetjew M."/>
            <person name="Finn R."/>
            <person name="Kale V."/>
            <person name="Holt S."/>
            <person name="Cochrane G."/>
            <person name="Meng A."/>
            <person name="Brown T."/>
            <person name="Cohen L."/>
        </authorList>
    </citation>
    <scope>NUCLEOTIDE SEQUENCE</scope>
    <source>
        <strain evidence="7">CCAP 1951/1</strain>
    </source>
</reference>
<feature type="binding site" evidence="4">
    <location>
        <begin position="125"/>
        <end position="128"/>
    </location>
    <ligand>
        <name>GTP</name>
        <dbReference type="ChEBI" id="CHEBI:37565"/>
    </ligand>
</feature>
<dbReference type="InterPro" id="IPR027417">
    <property type="entry name" value="P-loop_NTPase"/>
</dbReference>
<feature type="binding site" evidence="5">
    <location>
        <position position="47"/>
    </location>
    <ligand>
        <name>Mg(2+)</name>
        <dbReference type="ChEBI" id="CHEBI:18420"/>
    </ligand>
</feature>
<proteinExistence type="inferred from homology"/>
<dbReference type="InterPro" id="IPR006689">
    <property type="entry name" value="Small_GTPase_ARF/SAR"/>
</dbReference>
<feature type="binding site" evidence="4">
    <location>
        <begin position="23"/>
        <end position="30"/>
    </location>
    <ligand>
        <name>GTP</name>
        <dbReference type="ChEBI" id="CHEBI:37565"/>
    </ligand>
</feature>
<dbReference type="Gene3D" id="3.40.50.300">
    <property type="entry name" value="P-loop containing nucleotide triphosphate hydrolases"/>
    <property type="match status" value="1"/>
</dbReference>
<dbReference type="SUPFAM" id="SSF52540">
    <property type="entry name" value="P-loop containing nucleoside triphosphate hydrolases"/>
    <property type="match status" value="1"/>
</dbReference>
<keyword evidence="5" id="KW-0460">Magnesium</keyword>
<dbReference type="GO" id="GO:0005525">
    <property type="term" value="F:GTP binding"/>
    <property type="evidence" value="ECO:0007669"/>
    <property type="project" value="UniProtKB-KW"/>
</dbReference>
<evidence type="ECO:0000256" key="5">
    <source>
        <dbReference type="PIRSR" id="PIRSR606689-2"/>
    </source>
</evidence>
<accession>A0A7S1L1J5</accession>
<evidence type="ECO:0008006" key="8">
    <source>
        <dbReference type="Google" id="ProtNLM"/>
    </source>
</evidence>
<comment type="similarity">
    <text evidence="1 6">Belongs to the small GTPase superfamily. Arf family.</text>
</comment>
<keyword evidence="5" id="KW-0479">Metal-binding</keyword>
<protein>
    <recommendedName>
        <fullName evidence="8">ADP-ribosylation factor</fullName>
    </recommendedName>
</protein>
<name>A0A7S1L1J5_NEODS</name>
<feature type="binding site" evidence="4">
    <location>
        <position position="69"/>
    </location>
    <ligand>
        <name>GTP</name>
        <dbReference type="ChEBI" id="CHEBI:37565"/>
    </ligand>
</feature>
<keyword evidence="2 4" id="KW-0547">Nucleotide-binding</keyword>
<dbReference type="CDD" id="cd00878">
    <property type="entry name" value="Arf_Arl"/>
    <property type="match status" value="1"/>
</dbReference>
<organism evidence="7">
    <name type="scientific">Neobodo designis</name>
    <name type="common">Flagellated protozoan</name>
    <name type="synonym">Bodo designis</name>
    <dbReference type="NCBI Taxonomy" id="312471"/>
    <lineage>
        <taxon>Eukaryota</taxon>
        <taxon>Discoba</taxon>
        <taxon>Euglenozoa</taxon>
        <taxon>Kinetoplastea</taxon>
        <taxon>Metakinetoplastina</taxon>
        <taxon>Neobodonida</taxon>
        <taxon>Neobodo</taxon>
    </lineage>
</organism>
<dbReference type="Pfam" id="PF00025">
    <property type="entry name" value="Arf"/>
    <property type="match status" value="1"/>
</dbReference>
<dbReference type="NCBIfam" id="TIGR00231">
    <property type="entry name" value="small_GTP"/>
    <property type="match status" value="1"/>
</dbReference>
<dbReference type="GO" id="GO:0030010">
    <property type="term" value="P:establishment of cell polarity"/>
    <property type="evidence" value="ECO:0007669"/>
    <property type="project" value="UniProtKB-ARBA"/>
</dbReference>
<dbReference type="InterPro" id="IPR024156">
    <property type="entry name" value="Small_GTPase_ARF"/>
</dbReference>
<evidence type="ECO:0000256" key="6">
    <source>
        <dbReference type="RuleBase" id="RU003925"/>
    </source>
</evidence>